<reference evidence="1" key="1">
    <citation type="submission" date="2014-11" db="EMBL/GenBank/DDBJ databases">
        <authorList>
            <person name="Amaro Gonzalez C."/>
        </authorList>
    </citation>
    <scope>NUCLEOTIDE SEQUENCE</scope>
</reference>
<protein>
    <submittedName>
        <fullName evidence="1">Uncharacterized protein</fullName>
    </submittedName>
</protein>
<dbReference type="EMBL" id="GBXM01012864">
    <property type="protein sequence ID" value="JAH95713.1"/>
    <property type="molecule type" value="Transcribed_RNA"/>
</dbReference>
<evidence type="ECO:0000313" key="1">
    <source>
        <dbReference type="EMBL" id="JAH95713.1"/>
    </source>
</evidence>
<dbReference type="AlphaFoldDB" id="A0A0E9X1X6"/>
<proteinExistence type="predicted"/>
<reference evidence="1" key="2">
    <citation type="journal article" date="2015" name="Fish Shellfish Immunol.">
        <title>Early steps in the European eel (Anguilla anguilla)-Vibrio vulnificus interaction in the gills: Role of the RtxA13 toxin.</title>
        <authorList>
            <person name="Callol A."/>
            <person name="Pajuelo D."/>
            <person name="Ebbesson L."/>
            <person name="Teles M."/>
            <person name="MacKenzie S."/>
            <person name="Amaro C."/>
        </authorList>
    </citation>
    <scope>NUCLEOTIDE SEQUENCE</scope>
</reference>
<accession>A0A0E9X1X6</accession>
<organism evidence="1">
    <name type="scientific">Anguilla anguilla</name>
    <name type="common">European freshwater eel</name>
    <name type="synonym">Muraena anguilla</name>
    <dbReference type="NCBI Taxonomy" id="7936"/>
    <lineage>
        <taxon>Eukaryota</taxon>
        <taxon>Metazoa</taxon>
        <taxon>Chordata</taxon>
        <taxon>Craniata</taxon>
        <taxon>Vertebrata</taxon>
        <taxon>Euteleostomi</taxon>
        <taxon>Actinopterygii</taxon>
        <taxon>Neopterygii</taxon>
        <taxon>Teleostei</taxon>
        <taxon>Anguilliformes</taxon>
        <taxon>Anguillidae</taxon>
        <taxon>Anguilla</taxon>
    </lineage>
</organism>
<name>A0A0E9X1X6_ANGAN</name>
<sequence length="68" mass="8141">MQFVCNSIIKNVFFLFINHLHHKRKCFKYFKYQENQPTFYPVPLTVPLKSLRISLTHSTVLQNFHTGV</sequence>